<feature type="region of interest" description="Disordered" evidence="1">
    <location>
        <begin position="95"/>
        <end position="132"/>
    </location>
</feature>
<feature type="compositionally biased region" description="Basic residues" evidence="1">
    <location>
        <begin position="95"/>
        <end position="106"/>
    </location>
</feature>
<feature type="compositionally biased region" description="Polar residues" evidence="1">
    <location>
        <begin position="107"/>
        <end position="121"/>
    </location>
</feature>
<protein>
    <submittedName>
        <fullName evidence="2">Uncharacterized protein</fullName>
    </submittedName>
</protein>
<evidence type="ECO:0000313" key="2">
    <source>
        <dbReference type="EMBL" id="WVZ08799.1"/>
    </source>
</evidence>
<evidence type="ECO:0000313" key="3">
    <source>
        <dbReference type="Proteomes" id="UP001374535"/>
    </source>
</evidence>
<name>A0AAQ3RUY6_VIGMU</name>
<organism evidence="2 3">
    <name type="scientific">Vigna mungo</name>
    <name type="common">Black gram</name>
    <name type="synonym">Phaseolus mungo</name>
    <dbReference type="NCBI Taxonomy" id="3915"/>
    <lineage>
        <taxon>Eukaryota</taxon>
        <taxon>Viridiplantae</taxon>
        <taxon>Streptophyta</taxon>
        <taxon>Embryophyta</taxon>
        <taxon>Tracheophyta</taxon>
        <taxon>Spermatophyta</taxon>
        <taxon>Magnoliopsida</taxon>
        <taxon>eudicotyledons</taxon>
        <taxon>Gunneridae</taxon>
        <taxon>Pentapetalae</taxon>
        <taxon>rosids</taxon>
        <taxon>fabids</taxon>
        <taxon>Fabales</taxon>
        <taxon>Fabaceae</taxon>
        <taxon>Papilionoideae</taxon>
        <taxon>50 kb inversion clade</taxon>
        <taxon>NPAAA clade</taxon>
        <taxon>indigoferoid/millettioid clade</taxon>
        <taxon>Phaseoleae</taxon>
        <taxon>Vigna</taxon>
    </lineage>
</organism>
<dbReference type="AlphaFoldDB" id="A0AAQ3RUY6"/>
<sequence>MDATSLEPFENILPGTLKSKDEEPLNLLLFPSVLESERRGGELPPAPTSEMHDPIPSALTMFRKHSNPAKHSESEPLGSPTISVPYLFRTSTACHHRHHNHFRKSKTTAPHVQIQKQTLSSAKKKIEMEPES</sequence>
<proteinExistence type="predicted"/>
<dbReference type="EMBL" id="CP144695">
    <property type="protein sequence ID" value="WVZ08799.1"/>
    <property type="molecule type" value="Genomic_DNA"/>
</dbReference>
<accession>A0AAQ3RUY6</accession>
<keyword evidence="3" id="KW-1185">Reference proteome</keyword>
<dbReference type="Proteomes" id="UP001374535">
    <property type="component" value="Chromosome 6"/>
</dbReference>
<gene>
    <name evidence="2" type="ORF">V8G54_022145</name>
</gene>
<reference evidence="2 3" key="1">
    <citation type="journal article" date="2023" name="Life. Sci Alliance">
        <title>Evolutionary insights into 3D genome organization and epigenetic landscape of Vigna mungo.</title>
        <authorList>
            <person name="Junaid A."/>
            <person name="Singh B."/>
            <person name="Bhatia S."/>
        </authorList>
    </citation>
    <scope>NUCLEOTIDE SEQUENCE [LARGE SCALE GENOMIC DNA]</scope>
    <source>
        <strain evidence="2">Urdbean</strain>
    </source>
</reference>
<evidence type="ECO:0000256" key="1">
    <source>
        <dbReference type="SAM" id="MobiDB-lite"/>
    </source>
</evidence>